<sequence>MDLPRHGASRMKNKNRKPNQYNPGIANLVQKKEKKKAVEEEEINAAEKGEMARLRNYLAGKVFVPRTFRLFMFRAKLNEKLMLVDDGDGAFGEKYIKQARVVGGGCCGTGGGCLLHLTICHTK</sequence>
<gene>
    <name evidence="2" type="ORF">C5167_036966</name>
</gene>
<dbReference type="Proteomes" id="UP000316621">
    <property type="component" value="Chromosome 1"/>
</dbReference>
<dbReference type="Gramene" id="RZC44017">
    <property type="protein sequence ID" value="RZC44017"/>
    <property type="gene ID" value="C5167_036966"/>
</dbReference>
<organism evidence="2 3">
    <name type="scientific">Papaver somniferum</name>
    <name type="common">Opium poppy</name>
    <dbReference type="NCBI Taxonomy" id="3469"/>
    <lineage>
        <taxon>Eukaryota</taxon>
        <taxon>Viridiplantae</taxon>
        <taxon>Streptophyta</taxon>
        <taxon>Embryophyta</taxon>
        <taxon>Tracheophyta</taxon>
        <taxon>Spermatophyta</taxon>
        <taxon>Magnoliopsida</taxon>
        <taxon>Ranunculales</taxon>
        <taxon>Papaveraceae</taxon>
        <taxon>Papaveroideae</taxon>
        <taxon>Papaver</taxon>
    </lineage>
</organism>
<evidence type="ECO:0000313" key="3">
    <source>
        <dbReference type="Proteomes" id="UP000316621"/>
    </source>
</evidence>
<dbReference type="EMBL" id="CM010715">
    <property type="protein sequence ID" value="RZC44017.1"/>
    <property type="molecule type" value="Genomic_DNA"/>
</dbReference>
<accession>A0A4Y7I543</accession>
<keyword evidence="3" id="KW-1185">Reference proteome</keyword>
<proteinExistence type="predicted"/>
<evidence type="ECO:0000256" key="1">
    <source>
        <dbReference type="SAM" id="MobiDB-lite"/>
    </source>
</evidence>
<dbReference type="AlphaFoldDB" id="A0A4Y7I543"/>
<protein>
    <submittedName>
        <fullName evidence="2">Uncharacterized protein</fullName>
    </submittedName>
</protein>
<evidence type="ECO:0000313" key="2">
    <source>
        <dbReference type="EMBL" id="RZC44017.1"/>
    </source>
</evidence>
<reference evidence="2 3" key="1">
    <citation type="journal article" date="2018" name="Science">
        <title>The opium poppy genome and morphinan production.</title>
        <authorList>
            <person name="Guo L."/>
            <person name="Winzer T."/>
            <person name="Yang X."/>
            <person name="Li Y."/>
            <person name="Ning Z."/>
            <person name="He Z."/>
            <person name="Teodor R."/>
            <person name="Lu Y."/>
            <person name="Bowser T.A."/>
            <person name="Graham I.A."/>
            <person name="Ye K."/>
        </authorList>
    </citation>
    <scope>NUCLEOTIDE SEQUENCE [LARGE SCALE GENOMIC DNA]</scope>
    <source>
        <strain evidence="3">cv. HN1</strain>
        <tissue evidence="2">Leaves</tissue>
    </source>
</reference>
<name>A0A4Y7I543_PAPSO</name>
<feature type="region of interest" description="Disordered" evidence="1">
    <location>
        <begin position="1"/>
        <end position="33"/>
    </location>
</feature>
<feature type="compositionally biased region" description="Basic residues" evidence="1">
    <location>
        <begin position="7"/>
        <end position="17"/>
    </location>
</feature>